<evidence type="ECO:0000313" key="6">
    <source>
        <dbReference type="Proteomes" id="UP000464178"/>
    </source>
</evidence>
<dbReference type="GO" id="GO:0043190">
    <property type="term" value="C:ATP-binding cassette (ABC) transporter complex"/>
    <property type="evidence" value="ECO:0007669"/>
    <property type="project" value="InterPro"/>
</dbReference>
<dbReference type="KEGG" id="gms:SOIL9_67990"/>
<keyword evidence="3" id="KW-0067">ATP-binding</keyword>
<evidence type="ECO:0000313" key="5">
    <source>
        <dbReference type="EMBL" id="VTR90915.1"/>
    </source>
</evidence>
<dbReference type="InterPro" id="IPR003593">
    <property type="entry name" value="AAA+_ATPase"/>
</dbReference>
<evidence type="ECO:0000256" key="3">
    <source>
        <dbReference type="ARBA" id="ARBA00022840"/>
    </source>
</evidence>
<dbReference type="Gene3D" id="3.40.50.300">
    <property type="entry name" value="P-loop containing nucleotide triphosphate hydrolases"/>
    <property type="match status" value="1"/>
</dbReference>
<dbReference type="GO" id="GO:0016887">
    <property type="term" value="F:ATP hydrolysis activity"/>
    <property type="evidence" value="ECO:0007669"/>
    <property type="project" value="InterPro"/>
</dbReference>
<dbReference type="SMART" id="SM00382">
    <property type="entry name" value="AAA"/>
    <property type="match status" value="1"/>
</dbReference>
<keyword evidence="1" id="KW-0813">Transport</keyword>
<dbReference type="PROSITE" id="PS00211">
    <property type="entry name" value="ABC_TRANSPORTER_1"/>
    <property type="match status" value="1"/>
</dbReference>
<dbReference type="EMBL" id="LR593886">
    <property type="protein sequence ID" value="VTR90915.1"/>
    <property type="molecule type" value="Genomic_DNA"/>
</dbReference>
<dbReference type="GO" id="GO:0055085">
    <property type="term" value="P:transmembrane transport"/>
    <property type="evidence" value="ECO:0007669"/>
    <property type="project" value="InterPro"/>
</dbReference>
<dbReference type="PROSITE" id="PS50893">
    <property type="entry name" value="ABC_TRANSPORTER_2"/>
    <property type="match status" value="1"/>
</dbReference>
<protein>
    <recommendedName>
        <fullName evidence="4">ABC transporter domain-containing protein</fullName>
    </recommendedName>
</protein>
<name>A0A6P2CS39_9BACT</name>
<evidence type="ECO:0000256" key="1">
    <source>
        <dbReference type="ARBA" id="ARBA00022448"/>
    </source>
</evidence>
<dbReference type="InterPro" id="IPR003439">
    <property type="entry name" value="ABC_transporter-like_ATP-bd"/>
</dbReference>
<dbReference type="PANTHER" id="PTHR45772:SF10">
    <property type="entry name" value="LIPOPOLYSACCHARIDE EXPORT SYSTEM ATP-BINDING PROTEIN LPTB"/>
    <property type="match status" value="1"/>
</dbReference>
<dbReference type="InterPro" id="IPR030921">
    <property type="entry name" value="LPS_export_LptB"/>
</dbReference>
<proteinExistence type="predicted"/>
<sequence length="448" mass="48802">MPLLEVEGLVKYYGNRAVVNGVSFSVDPGEVVGLLGPNGAGKTTSFRMATGQIQPNEGKVTFNDEDVTSLPMYQRARRGMGYLSQEPSVFRKLSVEGNLLAILEALPRSRKLGRRLSRAERWERTNEALTRFKLDPVRKTTAGRCSGGEKRRLEIARCLVCEPMLILLDEPFAAVDPITTEDIRRNIRELADSGIGILITDHNVREVFRTADRVYLITAGKVVTRGTPMELVNDPIAINAYLGRSFEEDGFTRHFDARAAAKKADSSVQTPVLQTPTVPVSRYAPPASRPVATVQAPVSPPPPPPAPARVATVTPPPSTFTFPAAPPAPPSPFTAANTVTPPPVGQALGGPMAAVLELEKIRRAVEGLADDRTLKNSMVELAARGTAAIPALLEALERRDATLRQRAFEVLKFVTKDTNSVLEYDADAAPETRLRQVAHLRAKLEPRR</sequence>
<evidence type="ECO:0000256" key="2">
    <source>
        <dbReference type="ARBA" id="ARBA00022741"/>
    </source>
</evidence>
<dbReference type="NCBIfam" id="TIGR04406">
    <property type="entry name" value="LPS_export_lptB"/>
    <property type="match status" value="1"/>
</dbReference>
<dbReference type="InterPro" id="IPR051120">
    <property type="entry name" value="ABC_AA/LPS_Transport"/>
</dbReference>
<dbReference type="InterPro" id="IPR017871">
    <property type="entry name" value="ABC_transporter-like_CS"/>
</dbReference>
<dbReference type="RefSeq" id="WP_162665986.1">
    <property type="nucleotide sequence ID" value="NZ_LR593886.1"/>
</dbReference>
<dbReference type="Pfam" id="PF00005">
    <property type="entry name" value="ABC_tran"/>
    <property type="match status" value="1"/>
</dbReference>
<feature type="domain" description="ABC transporter" evidence="4">
    <location>
        <begin position="4"/>
        <end position="244"/>
    </location>
</feature>
<keyword evidence="2" id="KW-0547">Nucleotide-binding</keyword>
<dbReference type="AlphaFoldDB" id="A0A6P2CS39"/>
<dbReference type="InterPro" id="IPR027417">
    <property type="entry name" value="P-loop_NTPase"/>
</dbReference>
<evidence type="ECO:0000259" key="4">
    <source>
        <dbReference type="PROSITE" id="PS50893"/>
    </source>
</evidence>
<keyword evidence="6" id="KW-1185">Reference proteome</keyword>
<dbReference type="Proteomes" id="UP000464178">
    <property type="component" value="Chromosome"/>
</dbReference>
<accession>A0A6P2CS39</accession>
<gene>
    <name evidence="5" type="ORF">SOIL9_67990</name>
</gene>
<dbReference type="PANTHER" id="PTHR45772">
    <property type="entry name" value="CONSERVED COMPONENT OF ABC TRANSPORTER FOR NATURAL AMINO ACIDS-RELATED"/>
    <property type="match status" value="1"/>
</dbReference>
<reference evidence="5 6" key="1">
    <citation type="submission" date="2019-05" db="EMBL/GenBank/DDBJ databases">
        <authorList>
            <consortium name="Science for Life Laboratories"/>
        </authorList>
    </citation>
    <scope>NUCLEOTIDE SEQUENCE [LARGE SCALE GENOMIC DNA]</scope>
    <source>
        <strain evidence="5">Soil9</strain>
    </source>
</reference>
<dbReference type="CDD" id="cd03218">
    <property type="entry name" value="ABC_YhbG"/>
    <property type="match status" value="1"/>
</dbReference>
<dbReference type="GO" id="GO:0005524">
    <property type="term" value="F:ATP binding"/>
    <property type="evidence" value="ECO:0007669"/>
    <property type="project" value="UniProtKB-KW"/>
</dbReference>
<organism evidence="5 6">
    <name type="scientific">Gemmata massiliana</name>
    <dbReference type="NCBI Taxonomy" id="1210884"/>
    <lineage>
        <taxon>Bacteria</taxon>
        <taxon>Pseudomonadati</taxon>
        <taxon>Planctomycetota</taxon>
        <taxon>Planctomycetia</taxon>
        <taxon>Gemmatales</taxon>
        <taxon>Gemmataceae</taxon>
        <taxon>Gemmata</taxon>
    </lineage>
</organism>
<dbReference type="SUPFAM" id="SSF52540">
    <property type="entry name" value="P-loop containing nucleoside triphosphate hydrolases"/>
    <property type="match status" value="1"/>
</dbReference>